<comment type="caution">
    <text evidence="1">The sequence shown here is derived from an EMBL/GenBank/DDBJ whole genome shotgun (WGS) entry which is preliminary data.</text>
</comment>
<sequence>MASTAAIVFVKNDVDDIGWWMAHHLAVGFDALIVIDDHSTDGTWDVIQNAASILPVEPQRTRPDDKSSYAERRSDAYGLAIESCRNRFDWVICLESDEYVSPESAPDMSSFLSRFDQADGIFLNWSIFGSNGHVTRPTESPTSAYTRRAPLEFADHRPGKTFIRPDCFTGQFIDGCHWAIASERYYRADGTLFDPEAPVNWQGARILHYLTRNLTHYTSRLARLPTPGQATPDLWSHFNRNEVEDLEPRRFLAATREYAARLGRVMLDTFYWRMRKDIQENSLSFMPDTSLSIRSHQSMTSPRPLRFASLVTSAGETLAYDPLSHCLTFLPAGDVTSEGQQVLLVMEHVEARQDDDLSQPNGFLLLPSAIDTAPTAPGAFLTHWVPVHSDACDDDAQAMALFLPASAQWLSRDETGAMALEPTASLRLTPQPVTPAQSILSRIRPFHALRSYGDTLHDFCLGLDLLRAPQADAIACAIAHLPTSKRGLLQTRYPGLIPPWLAQA</sequence>
<dbReference type="AlphaFoldDB" id="A0A060QDZ6"/>
<dbReference type="SUPFAM" id="SSF53448">
    <property type="entry name" value="Nucleotide-diphospho-sugar transferases"/>
    <property type="match status" value="1"/>
</dbReference>
<dbReference type="EMBL" id="CBLX010000008">
    <property type="protein sequence ID" value="CDG39130.1"/>
    <property type="molecule type" value="Genomic_DNA"/>
</dbReference>
<evidence type="ECO:0000313" key="2">
    <source>
        <dbReference type="Proteomes" id="UP000027583"/>
    </source>
</evidence>
<proteinExistence type="predicted"/>
<dbReference type="Proteomes" id="UP000027583">
    <property type="component" value="Unassembled WGS sequence"/>
</dbReference>
<gene>
    <name evidence="1" type="ORF">ASAP_1085</name>
</gene>
<reference evidence="1 2" key="1">
    <citation type="journal article" date="2014" name="Genome Biol. Evol.">
        <title>Acetic acid bacteria genomes reveal functional traits for adaptation to life in insect guts.</title>
        <authorList>
            <person name="Chouaia B."/>
            <person name="Gaiarsa S."/>
            <person name="Crotti E."/>
            <person name="Comandatore F."/>
            <person name="Degli Esposti M."/>
            <person name="Ricci I."/>
            <person name="Alma A."/>
            <person name="Favia G."/>
            <person name="Bandi C."/>
            <person name="Daffonchio D."/>
        </authorList>
    </citation>
    <scope>NUCLEOTIDE SEQUENCE [LARGE SCALE GENOMIC DNA]</scope>
    <source>
        <strain evidence="1 2">SF2.1</strain>
    </source>
</reference>
<dbReference type="InterPro" id="IPR029044">
    <property type="entry name" value="Nucleotide-diphossugar_trans"/>
</dbReference>
<evidence type="ECO:0000313" key="1">
    <source>
        <dbReference type="EMBL" id="CDG39130.1"/>
    </source>
</evidence>
<organism evidence="1 2">
    <name type="scientific">Asaia bogorensis</name>
    <dbReference type="NCBI Taxonomy" id="91915"/>
    <lineage>
        <taxon>Bacteria</taxon>
        <taxon>Pseudomonadati</taxon>
        <taxon>Pseudomonadota</taxon>
        <taxon>Alphaproteobacteria</taxon>
        <taxon>Acetobacterales</taxon>
        <taxon>Acetobacteraceae</taxon>
        <taxon>Asaia</taxon>
    </lineage>
</organism>
<dbReference type="CDD" id="cd00761">
    <property type="entry name" value="Glyco_tranf_GTA_type"/>
    <property type="match status" value="1"/>
</dbReference>
<dbReference type="eggNOG" id="COG0463">
    <property type="taxonomic scope" value="Bacteria"/>
</dbReference>
<dbReference type="Pfam" id="PF13704">
    <property type="entry name" value="Glyco_tranf_2_4"/>
    <property type="match status" value="1"/>
</dbReference>
<reference evidence="1 2" key="2">
    <citation type="journal article" date="2014" name="PLoS ONE">
        <title>Evolution of mitochondria reconstructed from the energy metabolism of living bacteria.</title>
        <authorList>
            <person name="Degli Esposti M."/>
            <person name="Chouaia B."/>
            <person name="Comandatore F."/>
            <person name="Crotti E."/>
            <person name="Sassera D."/>
            <person name="Lievens P.M."/>
            <person name="Daffonchio D."/>
            <person name="Bandi C."/>
        </authorList>
    </citation>
    <scope>NUCLEOTIDE SEQUENCE [LARGE SCALE GENOMIC DNA]</scope>
    <source>
        <strain evidence="1 2">SF2.1</strain>
    </source>
</reference>
<dbReference type="RefSeq" id="WP_023979825.1">
    <property type="nucleotide sequence ID" value="NZ_CBLX010000008.1"/>
</dbReference>
<protein>
    <submittedName>
        <fullName evidence="1">Uncharacterized protein</fullName>
    </submittedName>
</protein>
<dbReference type="Gene3D" id="3.90.550.10">
    <property type="entry name" value="Spore Coat Polysaccharide Biosynthesis Protein SpsA, Chain A"/>
    <property type="match status" value="1"/>
</dbReference>
<name>A0A060QDZ6_9PROT</name>
<accession>A0A060QDZ6</accession>